<proteinExistence type="predicted"/>
<dbReference type="AlphaFoldDB" id="A0A5A7TKT7"/>
<dbReference type="Proteomes" id="UP000321947">
    <property type="component" value="Unassembled WGS sequence"/>
</dbReference>
<name>A0A5A7TKT7_CUCMM</name>
<evidence type="ECO:0000313" key="1">
    <source>
        <dbReference type="EMBL" id="KAA0042181.1"/>
    </source>
</evidence>
<evidence type="ECO:0000313" key="3">
    <source>
        <dbReference type="Proteomes" id="UP000321393"/>
    </source>
</evidence>
<evidence type="ECO:0000313" key="4">
    <source>
        <dbReference type="Proteomes" id="UP000321947"/>
    </source>
</evidence>
<sequence length="119" mass="13614">MAVQEGLTTKDNVKLRLQELEALDEKGLEAQQALECYQAQMSKAFDKHVKPQSFQVGYLVLAVRRPIITTRHMGNKFTPKWDGPYIVKEVYTHGTYKIVDRDGLKIGPINGKFPKKFYA</sequence>
<dbReference type="EMBL" id="SSTD01003357">
    <property type="protein sequence ID" value="TYK26755.1"/>
    <property type="molecule type" value="Genomic_DNA"/>
</dbReference>
<dbReference type="EMBL" id="SSTE01016227">
    <property type="protein sequence ID" value="KAA0042181.1"/>
    <property type="molecule type" value="Genomic_DNA"/>
</dbReference>
<dbReference type="Proteomes" id="UP000321393">
    <property type="component" value="Unassembled WGS sequence"/>
</dbReference>
<evidence type="ECO:0000313" key="2">
    <source>
        <dbReference type="EMBL" id="TYK26755.1"/>
    </source>
</evidence>
<gene>
    <name evidence="2" type="ORF">E5676_scaffold124G00420</name>
    <name evidence="1" type="ORF">E6C27_scaffold67G006750</name>
</gene>
<accession>A0A5A7TKT7</accession>
<reference evidence="3 4" key="1">
    <citation type="submission" date="2019-08" db="EMBL/GenBank/DDBJ databases">
        <title>Draft genome sequences of two oriental melons (Cucumis melo L. var makuwa).</title>
        <authorList>
            <person name="Kwon S.-Y."/>
        </authorList>
    </citation>
    <scope>NUCLEOTIDE SEQUENCE [LARGE SCALE GENOMIC DNA]</scope>
    <source>
        <strain evidence="4">cv. Chang Bougi</strain>
        <strain evidence="3">cv. SW 3</strain>
        <tissue evidence="1">Leaf</tissue>
    </source>
</reference>
<organism evidence="1 3">
    <name type="scientific">Cucumis melo var. makuwa</name>
    <name type="common">Oriental melon</name>
    <dbReference type="NCBI Taxonomy" id="1194695"/>
    <lineage>
        <taxon>Eukaryota</taxon>
        <taxon>Viridiplantae</taxon>
        <taxon>Streptophyta</taxon>
        <taxon>Embryophyta</taxon>
        <taxon>Tracheophyta</taxon>
        <taxon>Spermatophyta</taxon>
        <taxon>Magnoliopsida</taxon>
        <taxon>eudicotyledons</taxon>
        <taxon>Gunneridae</taxon>
        <taxon>Pentapetalae</taxon>
        <taxon>rosids</taxon>
        <taxon>fabids</taxon>
        <taxon>Cucurbitales</taxon>
        <taxon>Cucurbitaceae</taxon>
        <taxon>Benincaseae</taxon>
        <taxon>Cucumis</taxon>
    </lineage>
</organism>
<protein>
    <submittedName>
        <fullName evidence="1">Uncharacterized protein</fullName>
    </submittedName>
</protein>
<comment type="caution">
    <text evidence="1">The sequence shown here is derived from an EMBL/GenBank/DDBJ whole genome shotgun (WGS) entry which is preliminary data.</text>
</comment>
<dbReference type="OrthoDB" id="5596291at2759"/>